<feature type="chain" id="PRO_5031426477" description="Fibronectin type-II domain-containing protein" evidence="4">
    <location>
        <begin position="20"/>
        <end position="269"/>
    </location>
</feature>
<evidence type="ECO:0000256" key="3">
    <source>
        <dbReference type="SAM" id="MobiDB-lite"/>
    </source>
</evidence>
<dbReference type="SUPFAM" id="SSF57440">
    <property type="entry name" value="Kringle-like"/>
    <property type="match status" value="1"/>
</dbReference>
<dbReference type="AlphaFoldDB" id="A0A7S3Z6H2"/>
<keyword evidence="4" id="KW-0732">Signal</keyword>
<feature type="region of interest" description="Disordered" evidence="3">
    <location>
        <begin position="18"/>
        <end position="55"/>
    </location>
</feature>
<reference evidence="6" key="1">
    <citation type="submission" date="2021-01" db="EMBL/GenBank/DDBJ databases">
        <authorList>
            <person name="Corre E."/>
            <person name="Pelletier E."/>
            <person name="Niang G."/>
            <person name="Scheremetjew M."/>
            <person name="Finn R."/>
            <person name="Kale V."/>
            <person name="Holt S."/>
            <person name="Cochrane G."/>
            <person name="Meng A."/>
            <person name="Brown T."/>
            <person name="Cohen L."/>
        </authorList>
    </citation>
    <scope>NUCLEOTIDE SEQUENCE</scope>
    <source>
        <strain evidence="6">CCCM811</strain>
    </source>
</reference>
<name>A0A7S3Z6H2_9EUKA</name>
<evidence type="ECO:0000313" key="6">
    <source>
        <dbReference type="EMBL" id="CAE0673284.1"/>
    </source>
</evidence>
<evidence type="ECO:0000256" key="2">
    <source>
        <dbReference type="ARBA" id="ARBA00023157"/>
    </source>
</evidence>
<dbReference type="InterPro" id="IPR036943">
    <property type="entry name" value="FN_type2_sf"/>
</dbReference>
<dbReference type="SMART" id="SM00059">
    <property type="entry name" value="FN2"/>
    <property type="match status" value="1"/>
</dbReference>
<gene>
    <name evidence="6" type="ORF">LGLO00237_LOCUS24961</name>
</gene>
<keyword evidence="2" id="KW-1015">Disulfide bond</keyword>
<proteinExistence type="predicted"/>
<evidence type="ECO:0000256" key="1">
    <source>
        <dbReference type="ARBA" id="ARBA00022737"/>
    </source>
</evidence>
<protein>
    <recommendedName>
        <fullName evidence="5">Fibronectin type-II domain-containing protein</fullName>
    </recommendedName>
</protein>
<dbReference type="EMBL" id="HBIV01034982">
    <property type="protein sequence ID" value="CAE0673284.1"/>
    <property type="molecule type" value="Transcribed_RNA"/>
</dbReference>
<feature type="signal peptide" evidence="4">
    <location>
        <begin position="1"/>
        <end position="19"/>
    </location>
</feature>
<dbReference type="Pfam" id="PF00040">
    <property type="entry name" value="fn2"/>
    <property type="match status" value="1"/>
</dbReference>
<evidence type="ECO:0000256" key="4">
    <source>
        <dbReference type="SAM" id="SignalP"/>
    </source>
</evidence>
<dbReference type="Gene3D" id="2.10.10.10">
    <property type="entry name" value="Fibronectin, type II, collagen-binding"/>
    <property type="match status" value="1"/>
</dbReference>
<organism evidence="6">
    <name type="scientific">Lotharella globosa</name>
    <dbReference type="NCBI Taxonomy" id="91324"/>
    <lineage>
        <taxon>Eukaryota</taxon>
        <taxon>Sar</taxon>
        <taxon>Rhizaria</taxon>
        <taxon>Cercozoa</taxon>
        <taxon>Chlorarachniophyceae</taxon>
        <taxon>Lotharella</taxon>
    </lineage>
</organism>
<feature type="domain" description="Fibronectin type-II" evidence="5">
    <location>
        <begin position="230"/>
        <end position="269"/>
    </location>
</feature>
<evidence type="ECO:0000259" key="5">
    <source>
        <dbReference type="PROSITE" id="PS51092"/>
    </source>
</evidence>
<dbReference type="PROSITE" id="PS51092">
    <property type="entry name" value="FN2_2"/>
    <property type="match status" value="1"/>
</dbReference>
<dbReference type="InterPro" id="IPR013806">
    <property type="entry name" value="Kringle-like"/>
</dbReference>
<dbReference type="InterPro" id="IPR000562">
    <property type="entry name" value="FN_type2_dom"/>
</dbReference>
<feature type="compositionally biased region" description="Low complexity" evidence="3">
    <location>
        <begin position="42"/>
        <end position="52"/>
    </location>
</feature>
<keyword evidence="1" id="KW-0677">Repeat</keyword>
<accession>A0A7S3Z6H2</accession>
<sequence>MPNPRLFLLAFALTAGGSSKDDVENRNTRKVQFPSKLRRTTTDPSTSSPSPTLDERTWIPASGTVTLLDSKCDIVGYEEDTEQVFQHPPKGVSSRVGTPYDLTEFKDRLIFDGPAKYAWSVTLQNKGLQAATVNVMTYVSTDDDIIEKTDAKIRNETLELPPGKITTYAAASEDVAQWRNTAYVGVIWIADCERNNSGSMLAGAITVLPTTTASSTLRRTKSNATHCYTTQGELCHLPFTYKGVTYTSCTDEDAAWPWCALGPGSHTRV</sequence>